<dbReference type="Gene3D" id="3.80.10.10">
    <property type="entry name" value="Ribonuclease Inhibitor"/>
    <property type="match status" value="1"/>
</dbReference>
<dbReference type="SUPFAM" id="SSF52047">
    <property type="entry name" value="RNI-like"/>
    <property type="match status" value="1"/>
</dbReference>
<dbReference type="OrthoDB" id="3945550at2759"/>
<keyword evidence="2" id="KW-1185">Reference proteome</keyword>
<dbReference type="RefSeq" id="XP_033679839.1">
    <property type="nucleotide sequence ID" value="XM_033829819.1"/>
</dbReference>
<evidence type="ECO:0000313" key="1">
    <source>
        <dbReference type="EMBL" id="KAF2244835.1"/>
    </source>
</evidence>
<reference evidence="1" key="1">
    <citation type="journal article" date="2020" name="Stud. Mycol.">
        <title>101 Dothideomycetes genomes: a test case for predicting lifestyles and emergence of pathogens.</title>
        <authorList>
            <person name="Haridas S."/>
            <person name="Albert R."/>
            <person name="Binder M."/>
            <person name="Bloem J."/>
            <person name="Labutti K."/>
            <person name="Salamov A."/>
            <person name="Andreopoulos B."/>
            <person name="Baker S."/>
            <person name="Barry K."/>
            <person name="Bills G."/>
            <person name="Bluhm B."/>
            <person name="Cannon C."/>
            <person name="Castanera R."/>
            <person name="Culley D."/>
            <person name="Daum C."/>
            <person name="Ezra D."/>
            <person name="Gonzalez J."/>
            <person name="Henrissat B."/>
            <person name="Kuo A."/>
            <person name="Liang C."/>
            <person name="Lipzen A."/>
            <person name="Lutzoni F."/>
            <person name="Magnuson J."/>
            <person name="Mondo S."/>
            <person name="Nolan M."/>
            <person name="Ohm R."/>
            <person name="Pangilinan J."/>
            <person name="Park H.-J."/>
            <person name="Ramirez L."/>
            <person name="Alfaro M."/>
            <person name="Sun H."/>
            <person name="Tritt A."/>
            <person name="Yoshinaga Y."/>
            <person name="Zwiers L.-H."/>
            <person name="Turgeon B."/>
            <person name="Goodwin S."/>
            <person name="Spatafora J."/>
            <person name="Crous P."/>
            <person name="Grigoriev I."/>
        </authorList>
    </citation>
    <scope>NUCLEOTIDE SEQUENCE</scope>
    <source>
        <strain evidence="1">CBS 122368</strain>
    </source>
</reference>
<dbReference type="AlphaFoldDB" id="A0A6A6I2Y2"/>
<protein>
    <submittedName>
        <fullName evidence="1">Uncharacterized protein</fullName>
    </submittedName>
</protein>
<evidence type="ECO:0000313" key="2">
    <source>
        <dbReference type="Proteomes" id="UP000800094"/>
    </source>
</evidence>
<gene>
    <name evidence="1" type="ORF">BU26DRAFT_522573</name>
</gene>
<proteinExistence type="predicted"/>
<sequence length="577" mass="65979">MAFLRLDTDIVLEILEYVADNYPATLKSLSLVNKALNNVTQSIKHRNKRYTFAHVSNKDRVVRNTELICGWMSDARIVRGIRNLTIAGNPVTSDPPVTPTEIAHVVKLITKVGGLKRLDWRAWIPIPLEVLDALHIHQRKAELRVIAWVRASQDLGPDDEAELALAHSPALTYFHASVEQNYRWSNQDTRDATVHRIIATAPNLQTVYLRTSEGVCCQRCRREKWTPQQVQAAADLSETFYEGLKRSTSIRQLTAYGDLDDFVEAYERLVDLTKLECVSFKYARTHTPAFFNEAPALLQNIKHLHLDLLVRKKVLDVEVQDTINAALSRYLTQSCPRLEVLDLWSKPSSVPLSGILTRHGSTLEHLSLHHREKLRGPPRQSLSTEDIALVKKSATKLSHLSFDIQRRSPSLVSDLEHYKPLFAALSELKLRTLTIHMDLGLEFLGYLDWKEPIKGFNPRFLPPSNTREWAPASREPYAPETDDTNIAAFVEPVWRSVFGCLEEGVQRQLKVHFEEWDYWWRIQGGRRVNVKDETCMRALWVAEGGARKGEDVKVEHVRSVYGRGNEYRVAPYTEFIG</sequence>
<organism evidence="1 2">
    <name type="scientific">Trematosphaeria pertusa</name>
    <dbReference type="NCBI Taxonomy" id="390896"/>
    <lineage>
        <taxon>Eukaryota</taxon>
        <taxon>Fungi</taxon>
        <taxon>Dikarya</taxon>
        <taxon>Ascomycota</taxon>
        <taxon>Pezizomycotina</taxon>
        <taxon>Dothideomycetes</taxon>
        <taxon>Pleosporomycetidae</taxon>
        <taxon>Pleosporales</taxon>
        <taxon>Massarineae</taxon>
        <taxon>Trematosphaeriaceae</taxon>
        <taxon>Trematosphaeria</taxon>
    </lineage>
</organism>
<dbReference type="InterPro" id="IPR032675">
    <property type="entry name" value="LRR_dom_sf"/>
</dbReference>
<dbReference type="Proteomes" id="UP000800094">
    <property type="component" value="Unassembled WGS sequence"/>
</dbReference>
<accession>A0A6A6I2Y2</accession>
<dbReference type="GeneID" id="54583149"/>
<dbReference type="EMBL" id="ML987202">
    <property type="protein sequence ID" value="KAF2244835.1"/>
    <property type="molecule type" value="Genomic_DNA"/>
</dbReference>
<name>A0A6A6I2Y2_9PLEO</name>